<evidence type="ECO:0000313" key="2">
    <source>
        <dbReference type="Proteomes" id="UP000009138"/>
    </source>
</evidence>
<dbReference type="VEuPathDB" id="FungiDB:RO3G_00691"/>
<protein>
    <submittedName>
        <fullName evidence="1">Uncharacterized protein</fullName>
    </submittedName>
</protein>
<reference evidence="1 2" key="1">
    <citation type="journal article" date="2009" name="PLoS Genet.">
        <title>Genomic analysis of the basal lineage fungus Rhizopus oryzae reveals a whole-genome duplication.</title>
        <authorList>
            <person name="Ma L.-J."/>
            <person name="Ibrahim A.S."/>
            <person name="Skory C."/>
            <person name="Grabherr M.G."/>
            <person name="Burger G."/>
            <person name="Butler M."/>
            <person name="Elias M."/>
            <person name="Idnurm A."/>
            <person name="Lang B.F."/>
            <person name="Sone T."/>
            <person name="Abe A."/>
            <person name="Calvo S.E."/>
            <person name="Corrochano L.M."/>
            <person name="Engels R."/>
            <person name="Fu J."/>
            <person name="Hansberg W."/>
            <person name="Kim J.-M."/>
            <person name="Kodira C.D."/>
            <person name="Koehrsen M.J."/>
            <person name="Liu B."/>
            <person name="Miranda-Saavedra D."/>
            <person name="O'Leary S."/>
            <person name="Ortiz-Castellanos L."/>
            <person name="Poulter R."/>
            <person name="Rodriguez-Romero J."/>
            <person name="Ruiz-Herrera J."/>
            <person name="Shen Y.-Q."/>
            <person name="Zeng Q."/>
            <person name="Galagan J."/>
            <person name="Birren B.W."/>
            <person name="Cuomo C.A."/>
            <person name="Wickes B.L."/>
        </authorList>
    </citation>
    <scope>NUCLEOTIDE SEQUENCE [LARGE SCALE GENOMIC DNA]</scope>
    <source>
        <strain evidence="2">RA 99-880 / ATCC MYA-4621 / FGSC 9543 / NRRL 43880</strain>
    </source>
</reference>
<dbReference type="AlphaFoldDB" id="I1BIF7"/>
<dbReference type="GeneID" id="93607663"/>
<dbReference type="EMBL" id="CH476732">
    <property type="protein sequence ID" value="EIE75987.1"/>
    <property type="molecule type" value="Genomic_DNA"/>
</dbReference>
<name>I1BIF7_RHIO9</name>
<dbReference type="InParanoid" id="I1BIF7"/>
<evidence type="ECO:0000313" key="1">
    <source>
        <dbReference type="EMBL" id="EIE75987.1"/>
    </source>
</evidence>
<organism evidence="1 2">
    <name type="scientific">Rhizopus delemar (strain RA 99-880 / ATCC MYA-4621 / FGSC 9543 / NRRL 43880)</name>
    <name type="common">Mucormycosis agent</name>
    <name type="synonym">Rhizopus arrhizus var. delemar</name>
    <dbReference type="NCBI Taxonomy" id="246409"/>
    <lineage>
        <taxon>Eukaryota</taxon>
        <taxon>Fungi</taxon>
        <taxon>Fungi incertae sedis</taxon>
        <taxon>Mucoromycota</taxon>
        <taxon>Mucoromycotina</taxon>
        <taxon>Mucoromycetes</taxon>
        <taxon>Mucorales</taxon>
        <taxon>Mucorineae</taxon>
        <taxon>Rhizopodaceae</taxon>
        <taxon>Rhizopus</taxon>
    </lineage>
</organism>
<dbReference type="Proteomes" id="UP000009138">
    <property type="component" value="Unassembled WGS sequence"/>
</dbReference>
<keyword evidence="2" id="KW-1185">Reference proteome</keyword>
<gene>
    <name evidence="1" type="ORF">RO3G_00691</name>
</gene>
<dbReference type="RefSeq" id="XP_067511383.1">
    <property type="nucleotide sequence ID" value="XM_067655282.1"/>
</dbReference>
<sequence>MPTTLGVCFVIIIQAASSSFDLIHLSIVYVFTSYTYNLLSPTPYSKQVNIRLAVFEIDRYVKKFLKTDKACKGVHPVVPPILTRKYVGLLMLKGDIQTARGKFLRLMDLGLSMSYITAYLGHRWRQILLDKIKQHIATISPRPYSEAWRACFNFMETQIFMRPWICISSLRLDIKFGSTSTYSWCNLPVYIEVLRMAQNTDLLLTGH</sequence>
<accession>I1BIF7</accession>
<proteinExistence type="predicted"/>